<evidence type="ECO:0000313" key="2">
    <source>
        <dbReference type="Proteomes" id="UP000006468"/>
    </source>
</evidence>
<reference evidence="1 2" key="1">
    <citation type="journal article" date="2010" name="J. Bacteriol.">
        <title>Genome sequence of a cellulose-producing bacterium, Gluconacetobacter hansenii ATCC 23769.</title>
        <authorList>
            <person name="Iyer P.R."/>
            <person name="Geib S.M."/>
            <person name="Catchmark J."/>
            <person name="Kao T.H."/>
            <person name="Tien M."/>
        </authorList>
    </citation>
    <scope>NUCLEOTIDE SEQUENCE [LARGE SCALE GENOMIC DNA]</scope>
    <source>
        <strain evidence="1 2">ATCC 23769</strain>
    </source>
</reference>
<dbReference type="HOGENOM" id="CLU_2343055_0_0_5"/>
<sequence length="97" mass="11414">MVEIEVVESLYNFRILQICLNHLARRQLRRIDIGKMSISGRWIIIRRINHDLTGKMISRQRLVSTKRYSSDYQIARIGCFFGRGCTCFGAEFRDKTS</sequence>
<gene>
    <name evidence="1" type="ORF">GXY_06103</name>
</gene>
<evidence type="ECO:0000313" key="1">
    <source>
        <dbReference type="EMBL" id="EFG84891.1"/>
    </source>
</evidence>
<dbReference type="Proteomes" id="UP000006468">
    <property type="component" value="Chromosome"/>
</dbReference>
<dbReference type="EMBL" id="ADTV01000018">
    <property type="protein sequence ID" value="EFG84891.1"/>
    <property type="molecule type" value="Genomic_DNA"/>
</dbReference>
<protein>
    <submittedName>
        <fullName evidence="1">Uncharacterized protein</fullName>
    </submittedName>
</protein>
<dbReference type="AlphaFoldDB" id="D5QDL0"/>
<name>D5QDL0_NOVHA</name>
<organism evidence="1 2">
    <name type="scientific">Novacetimonas hansenii ATCC 23769</name>
    <dbReference type="NCBI Taxonomy" id="714995"/>
    <lineage>
        <taxon>Bacteria</taxon>
        <taxon>Pseudomonadati</taxon>
        <taxon>Pseudomonadota</taxon>
        <taxon>Alphaproteobacteria</taxon>
        <taxon>Acetobacterales</taxon>
        <taxon>Acetobacteraceae</taxon>
        <taxon>Novacetimonas</taxon>
    </lineage>
</organism>
<proteinExistence type="predicted"/>
<comment type="caution">
    <text evidence="1">The sequence shown here is derived from an EMBL/GenBank/DDBJ whole genome shotgun (WGS) entry which is preliminary data.</text>
</comment>
<accession>D5QDL0</accession>